<feature type="domain" description="Major facilitator superfamily (MFS) profile" evidence="8">
    <location>
        <begin position="39"/>
        <end position="490"/>
    </location>
</feature>
<gene>
    <name evidence="9" type="ORF">CCOS01_08913</name>
</gene>
<comment type="caution">
    <text evidence="9">The sequence shown here is derived from an EMBL/GenBank/DDBJ whole genome shotgun (WGS) entry which is preliminary data.</text>
</comment>
<proteinExistence type="predicted"/>
<dbReference type="Proteomes" id="UP001240678">
    <property type="component" value="Unassembled WGS sequence"/>
</dbReference>
<accession>A0AAI9YTT0</accession>
<feature type="transmembrane region" description="Helical" evidence="7">
    <location>
        <begin position="194"/>
        <end position="214"/>
    </location>
</feature>
<sequence length="538" mass="60108">MDSSYASRHEKLEISELENGEHEPVTKKGEIERIDAIATAQGTTLASFAHLDEKKILRKVRWTFDSSRCWLYSTYSHSWIASGNIGNAKIEGLQEDLGMTADQYNWCLTVFFFTYAAFEVPSNLLLKKLRPSVWLPTIMVAWGLVMTLMGIVKNYHGLLIARIFLGVTEAGLFPGVAYYLTMWYCRHEIQLRQAMFFSAASIAGAFSGLLAFAISKMDGIGGLEGWRWIFILEGIVTVLVAVMAFFALHDFPETAKFLTEEERAFIVFRLKYQGQVQGKQENRVQVAEAEEFKWKYVVDAFTDWQIWINIFVYWGIVCPLYGISLFLPTIIRNLNYTSSTAQLMTVPIYITAAILAVIVAYISDRVGKRSPFIVGFLCMMIVGFSMCISSSNPKVVYGGVFIAACSIYPAFPGVISWLSNNLAGSYKRSAGMALQIGVGNLGGAMASNFYRQKDGPRYILGHALELGFISVGIIAALILIFSYIGINKKRDRKMAAGEDSKFTAEELSGQGDRAVTFRLWEAARMSYRQGVVTGSPYD</sequence>
<feature type="transmembrane region" description="Helical" evidence="7">
    <location>
        <begin position="103"/>
        <end position="126"/>
    </location>
</feature>
<protein>
    <submittedName>
        <fullName evidence="9">Major facilitator superfamily transporter</fullName>
    </submittedName>
</protein>
<evidence type="ECO:0000256" key="1">
    <source>
        <dbReference type="ARBA" id="ARBA00004141"/>
    </source>
</evidence>
<dbReference type="RefSeq" id="XP_060311773.1">
    <property type="nucleotide sequence ID" value="XM_060457073.1"/>
</dbReference>
<feature type="transmembrane region" description="Helical" evidence="7">
    <location>
        <begin position="133"/>
        <end position="152"/>
    </location>
</feature>
<dbReference type="Gene3D" id="1.20.1250.20">
    <property type="entry name" value="MFS general substrate transporter like domains"/>
    <property type="match status" value="2"/>
</dbReference>
<evidence type="ECO:0000256" key="7">
    <source>
        <dbReference type="SAM" id="Phobius"/>
    </source>
</evidence>
<comment type="subcellular location">
    <subcellularLocation>
        <location evidence="1">Membrane</location>
        <topology evidence="1">Multi-pass membrane protein</topology>
    </subcellularLocation>
</comment>
<dbReference type="GO" id="GO:0016020">
    <property type="term" value="C:membrane"/>
    <property type="evidence" value="ECO:0007669"/>
    <property type="project" value="UniProtKB-SubCell"/>
</dbReference>
<dbReference type="GeneID" id="85340620"/>
<dbReference type="InterPro" id="IPR036259">
    <property type="entry name" value="MFS_trans_sf"/>
</dbReference>
<feature type="transmembrane region" description="Helical" evidence="7">
    <location>
        <begin position="397"/>
        <end position="418"/>
    </location>
</feature>
<keyword evidence="2" id="KW-0813">Transport</keyword>
<dbReference type="InterPro" id="IPR020846">
    <property type="entry name" value="MFS_dom"/>
</dbReference>
<keyword evidence="3 7" id="KW-0812">Transmembrane</keyword>
<keyword evidence="10" id="KW-1185">Reference proteome</keyword>
<dbReference type="FunFam" id="1.20.1250.20:FF:000068">
    <property type="entry name" value="MFS general substrate transporter"/>
    <property type="match status" value="1"/>
</dbReference>
<evidence type="ECO:0000256" key="4">
    <source>
        <dbReference type="ARBA" id="ARBA00022989"/>
    </source>
</evidence>
<evidence type="ECO:0000256" key="3">
    <source>
        <dbReference type="ARBA" id="ARBA00022692"/>
    </source>
</evidence>
<dbReference type="EMBL" id="MOOE01000009">
    <property type="protein sequence ID" value="KAK1523826.1"/>
    <property type="molecule type" value="Genomic_DNA"/>
</dbReference>
<feature type="transmembrane region" description="Helical" evidence="7">
    <location>
        <begin position="311"/>
        <end position="331"/>
    </location>
</feature>
<evidence type="ECO:0000256" key="6">
    <source>
        <dbReference type="SAM" id="MobiDB-lite"/>
    </source>
</evidence>
<feature type="transmembrane region" description="Helical" evidence="7">
    <location>
        <begin position="343"/>
        <end position="363"/>
    </location>
</feature>
<name>A0AAI9YTT0_9PEZI</name>
<dbReference type="PANTHER" id="PTHR43791:SF18">
    <property type="entry name" value="NICOTINIC ACID TRANSPORTER TNA1, PUTATIVE (AFU_ORTHOLOGUE AFUA_3G03820)-RELATED"/>
    <property type="match status" value="1"/>
</dbReference>
<dbReference type="FunFam" id="1.20.1250.20:FF:000034">
    <property type="entry name" value="MFS general substrate transporter"/>
    <property type="match status" value="1"/>
</dbReference>
<dbReference type="AlphaFoldDB" id="A0AAI9YTT0"/>
<evidence type="ECO:0000256" key="5">
    <source>
        <dbReference type="ARBA" id="ARBA00023136"/>
    </source>
</evidence>
<dbReference type="PANTHER" id="PTHR43791">
    <property type="entry name" value="PERMEASE-RELATED"/>
    <property type="match status" value="1"/>
</dbReference>
<dbReference type="SUPFAM" id="SSF103473">
    <property type="entry name" value="MFS general substrate transporter"/>
    <property type="match status" value="1"/>
</dbReference>
<feature type="region of interest" description="Disordered" evidence="6">
    <location>
        <begin position="1"/>
        <end position="25"/>
    </location>
</feature>
<feature type="transmembrane region" description="Helical" evidence="7">
    <location>
        <begin position="372"/>
        <end position="391"/>
    </location>
</feature>
<dbReference type="Pfam" id="PF07690">
    <property type="entry name" value="MFS_1"/>
    <property type="match status" value="1"/>
</dbReference>
<feature type="transmembrane region" description="Helical" evidence="7">
    <location>
        <begin position="462"/>
        <end position="484"/>
    </location>
</feature>
<dbReference type="GO" id="GO:0022857">
    <property type="term" value="F:transmembrane transporter activity"/>
    <property type="evidence" value="ECO:0007669"/>
    <property type="project" value="InterPro"/>
</dbReference>
<evidence type="ECO:0000256" key="2">
    <source>
        <dbReference type="ARBA" id="ARBA00022448"/>
    </source>
</evidence>
<feature type="transmembrane region" description="Helical" evidence="7">
    <location>
        <begin position="158"/>
        <end position="182"/>
    </location>
</feature>
<evidence type="ECO:0000259" key="8">
    <source>
        <dbReference type="PROSITE" id="PS50850"/>
    </source>
</evidence>
<evidence type="ECO:0000313" key="10">
    <source>
        <dbReference type="Proteomes" id="UP001240678"/>
    </source>
</evidence>
<feature type="compositionally biased region" description="Basic and acidic residues" evidence="6">
    <location>
        <begin position="7"/>
        <end position="25"/>
    </location>
</feature>
<dbReference type="PROSITE" id="PS50850">
    <property type="entry name" value="MFS"/>
    <property type="match status" value="1"/>
</dbReference>
<feature type="transmembrane region" description="Helical" evidence="7">
    <location>
        <begin position="430"/>
        <end position="450"/>
    </location>
</feature>
<keyword evidence="5 7" id="KW-0472">Membrane</keyword>
<feature type="transmembrane region" description="Helical" evidence="7">
    <location>
        <begin position="226"/>
        <end position="248"/>
    </location>
</feature>
<organism evidence="9 10">
    <name type="scientific">Colletotrichum costaricense</name>
    <dbReference type="NCBI Taxonomy" id="1209916"/>
    <lineage>
        <taxon>Eukaryota</taxon>
        <taxon>Fungi</taxon>
        <taxon>Dikarya</taxon>
        <taxon>Ascomycota</taxon>
        <taxon>Pezizomycotina</taxon>
        <taxon>Sordariomycetes</taxon>
        <taxon>Hypocreomycetidae</taxon>
        <taxon>Glomerellales</taxon>
        <taxon>Glomerellaceae</taxon>
        <taxon>Colletotrichum</taxon>
        <taxon>Colletotrichum acutatum species complex</taxon>
    </lineage>
</organism>
<keyword evidence="4 7" id="KW-1133">Transmembrane helix</keyword>
<evidence type="ECO:0000313" key="9">
    <source>
        <dbReference type="EMBL" id="KAK1523826.1"/>
    </source>
</evidence>
<dbReference type="InterPro" id="IPR011701">
    <property type="entry name" value="MFS"/>
</dbReference>
<reference evidence="9 10" key="1">
    <citation type="submission" date="2016-10" db="EMBL/GenBank/DDBJ databases">
        <title>The genome sequence of Colletotrichum fioriniae PJ7.</title>
        <authorList>
            <person name="Baroncelli R."/>
        </authorList>
    </citation>
    <scope>NUCLEOTIDE SEQUENCE [LARGE SCALE GENOMIC DNA]</scope>
    <source>
        <strain evidence="9 10">IMI 309622</strain>
    </source>
</reference>